<feature type="domain" description="DDH" evidence="1">
    <location>
        <begin position="18"/>
        <end position="169"/>
    </location>
</feature>
<dbReference type="Gene3D" id="3.10.310.30">
    <property type="match status" value="1"/>
</dbReference>
<dbReference type="InterPro" id="IPR038763">
    <property type="entry name" value="DHH_sf"/>
</dbReference>
<accession>A0A090QNE0</accession>
<dbReference type="Pfam" id="PF01368">
    <property type="entry name" value="DHH"/>
    <property type="match status" value="1"/>
</dbReference>
<dbReference type="InterPro" id="IPR051319">
    <property type="entry name" value="Oligoribo/pAp-PDE_c-di-AMP_PDE"/>
</dbReference>
<dbReference type="PANTHER" id="PTHR47618">
    <property type="entry name" value="BIFUNCTIONAL OLIGORIBONUCLEASE AND PAP PHOSPHATASE NRNA"/>
    <property type="match status" value="1"/>
</dbReference>
<evidence type="ECO:0000313" key="4">
    <source>
        <dbReference type="Proteomes" id="UP000029221"/>
    </source>
</evidence>
<dbReference type="AlphaFoldDB" id="A0A090QNE0"/>
<keyword evidence="4" id="KW-1185">Reference proteome</keyword>
<protein>
    <submittedName>
        <fullName evidence="3">3'-to-5' oligoribonuclease A</fullName>
    </submittedName>
</protein>
<evidence type="ECO:0000313" key="3">
    <source>
        <dbReference type="EMBL" id="GAK96986.1"/>
    </source>
</evidence>
<name>A0A090QNE0_9FLAO</name>
<reference evidence="3" key="1">
    <citation type="journal article" date="2014" name="Genome Announc.">
        <title>Draft Genome Sequences of Marine Flavobacterium Nonlabens Strains NR17, NR24, NR27, NR32, NR33, and Ara13.</title>
        <authorList>
            <person name="Nakanishi M."/>
            <person name="Meirelles P."/>
            <person name="Suzuki R."/>
            <person name="Takatani N."/>
            <person name="Mino S."/>
            <person name="Suda W."/>
            <person name="Oshima K."/>
            <person name="Hattori M."/>
            <person name="Ohkuma M."/>
            <person name="Hosokawa M."/>
            <person name="Miyashita K."/>
            <person name="Thompson F.L."/>
            <person name="Niwa A."/>
            <person name="Sawabe T."/>
            <person name="Sawabe T."/>
        </authorList>
    </citation>
    <scope>NUCLEOTIDE SEQUENCE [LARGE SCALE GENOMIC DNA]</scope>
    <source>
        <strain evidence="3">JCM 19294</strain>
    </source>
</reference>
<dbReference type="PANTHER" id="PTHR47618:SF1">
    <property type="entry name" value="BIFUNCTIONAL OLIGORIBONUCLEASE AND PAP PHOSPHATASE NRNA"/>
    <property type="match status" value="1"/>
</dbReference>
<dbReference type="Pfam" id="PF02272">
    <property type="entry name" value="DHHA1"/>
    <property type="match status" value="1"/>
</dbReference>
<dbReference type="InterPro" id="IPR003156">
    <property type="entry name" value="DHHA1_dom"/>
</dbReference>
<organism evidence="3 4">
    <name type="scientific">Nonlabens tegetincola</name>
    <dbReference type="NCBI Taxonomy" id="323273"/>
    <lineage>
        <taxon>Bacteria</taxon>
        <taxon>Pseudomonadati</taxon>
        <taxon>Bacteroidota</taxon>
        <taxon>Flavobacteriia</taxon>
        <taxon>Flavobacteriales</taxon>
        <taxon>Flavobacteriaceae</taxon>
        <taxon>Nonlabens</taxon>
    </lineage>
</organism>
<dbReference type="GO" id="GO:0003676">
    <property type="term" value="F:nucleic acid binding"/>
    <property type="evidence" value="ECO:0007669"/>
    <property type="project" value="InterPro"/>
</dbReference>
<proteinExistence type="predicted"/>
<evidence type="ECO:0000259" key="2">
    <source>
        <dbReference type="Pfam" id="PF02272"/>
    </source>
</evidence>
<dbReference type="eggNOG" id="COG0618">
    <property type="taxonomic scope" value="Bacteria"/>
</dbReference>
<dbReference type="EMBL" id="BBML01000004">
    <property type="protein sequence ID" value="GAK96986.1"/>
    <property type="molecule type" value="Genomic_DNA"/>
</dbReference>
<dbReference type="RefSeq" id="WP_084692580.1">
    <property type="nucleotide sequence ID" value="NZ_BBML01000004.1"/>
</dbReference>
<comment type="caution">
    <text evidence="3">The sequence shown here is derived from an EMBL/GenBank/DDBJ whole genome shotgun (WGS) entry which is preliminary data.</text>
</comment>
<gene>
    <name evidence="3" type="ORF">JCM19294_492</name>
</gene>
<feature type="domain" description="DHHA1" evidence="2">
    <location>
        <begin position="247"/>
        <end position="321"/>
    </location>
</feature>
<evidence type="ECO:0000259" key="1">
    <source>
        <dbReference type="Pfam" id="PF01368"/>
    </source>
</evidence>
<dbReference type="Gene3D" id="3.90.1640.10">
    <property type="entry name" value="inorganic pyrophosphatase (n-terminal core)"/>
    <property type="match status" value="1"/>
</dbReference>
<dbReference type="SUPFAM" id="SSF64182">
    <property type="entry name" value="DHH phosphoesterases"/>
    <property type="match status" value="1"/>
</dbReference>
<dbReference type="InterPro" id="IPR001667">
    <property type="entry name" value="DDH_dom"/>
</dbReference>
<dbReference type="STRING" id="319236.BST91_03810"/>
<sequence length="324" mass="36386">MNEQQITALKKELSHPKKIVIVPHKGPDGDAIGSITSLYEYLIQLNHQVHMISPNDFPDFLKWMAHTEQIINYEKDSKLADYIIKEADLIFSLDHNALHRTGEMQTILEESTASFVMIDHHQQPDPYATYMYSDTGMSSTCQMMYHFFEMMDHVEYITPSMAASMYTGILTDTGSFKYRSTTSTTLRVAAALVDKGADAESINRNIYDANSVSRLKLLGVALNNMTVLSNYRTAFITLTQQELDDNAFKKGDTEGFVNYALSLKDVVFAQIFIQKADEGIIKTSLRSKGNFDVNTLARKHWNGGGHLNAAGGKSDLDMKLQSIN</sequence>
<dbReference type="Proteomes" id="UP000029221">
    <property type="component" value="Unassembled WGS sequence"/>
</dbReference>